<feature type="domain" description="Proliferating cell nuclear antigen PCNA C-terminal" evidence="4">
    <location>
        <begin position="131"/>
        <end position="255"/>
    </location>
</feature>
<reference evidence="5" key="1">
    <citation type="journal article" date="2020" name="Nature">
        <title>Giant virus diversity and host interactions through global metagenomics.</title>
        <authorList>
            <person name="Schulz F."/>
            <person name="Roux S."/>
            <person name="Paez-Espino D."/>
            <person name="Jungbluth S."/>
            <person name="Walsh D.A."/>
            <person name="Denef V.J."/>
            <person name="McMahon K.D."/>
            <person name="Konstantinidis K.T."/>
            <person name="Eloe-Fadrosh E.A."/>
            <person name="Kyrpides N.C."/>
            <person name="Woyke T."/>
        </authorList>
    </citation>
    <scope>NUCLEOTIDE SEQUENCE</scope>
    <source>
        <strain evidence="5">GVMAG-M-3300018428-16</strain>
    </source>
</reference>
<dbReference type="InterPro" id="IPR022648">
    <property type="entry name" value="Pr_cel_nuc_antig_N"/>
</dbReference>
<name>A0A6C0BUC8_9ZZZZ</name>
<dbReference type="GO" id="GO:0043626">
    <property type="term" value="C:PCNA complex"/>
    <property type="evidence" value="ECO:0007669"/>
    <property type="project" value="TreeGrafter"/>
</dbReference>
<dbReference type="GO" id="GO:0003677">
    <property type="term" value="F:DNA binding"/>
    <property type="evidence" value="ECO:0007669"/>
    <property type="project" value="UniProtKB-KW"/>
</dbReference>
<dbReference type="Pfam" id="PF02747">
    <property type="entry name" value="PCNA_C"/>
    <property type="match status" value="1"/>
</dbReference>
<dbReference type="PRINTS" id="PR00339">
    <property type="entry name" value="PCNACYCLIN"/>
</dbReference>
<dbReference type="GO" id="GO:0006298">
    <property type="term" value="P:mismatch repair"/>
    <property type="evidence" value="ECO:0007669"/>
    <property type="project" value="TreeGrafter"/>
</dbReference>
<dbReference type="GO" id="GO:0019985">
    <property type="term" value="P:translesion synthesis"/>
    <property type="evidence" value="ECO:0007669"/>
    <property type="project" value="TreeGrafter"/>
</dbReference>
<proteinExistence type="inferred from homology"/>
<dbReference type="AlphaFoldDB" id="A0A6C0BUC8"/>
<organism evidence="5">
    <name type="scientific">viral metagenome</name>
    <dbReference type="NCBI Taxonomy" id="1070528"/>
    <lineage>
        <taxon>unclassified sequences</taxon>
        <taxon>metagenomes</taxon>
        <taxon>organismal metagenomes</taxon>
    </lineage>
</organism>
<comment type="similarity">
    <text evidence="1">Belongs to the PCNA family.</text>
</comment>
<dbReference type="Gene3D" id="3.70.10.10">
    <property type="match status" value="1"/>
</dbReference>
<dbReference type="NCBIfam" id="TIGR00590">
    <property type="entry name" value="pcna"/>
    <property type="match status" value="1"/>
</dbReference>
<dbReference type="EMBL" id="MN739234">
    <property type="protein sequence ID" value="QHS94843.1"/>
    <property type="molecule type" value="Genomic_DNA"/>
</dbReference>
<accession>A0A6C0BUC8</accession>
<dbReference type="PANTHER" id="PTHR11352">
    <property type="entry name" value="PROLIFERATING CELL NUCLEAR ANTIGEN"/>
    <property type="match status" value="1"/>
</dbReference>
<evidence type="ECO:0000259" key="3">
    <source>
        <dbReference type="Pfam" id="PF00705"/>
    </source>
</evidence>
<evidence type="ECO:0000259" key="4">
    <source>
        <dbReference type="Pfam" id="PF02747"/>
    </source>
</evidence>
<dbReference type="GO" id="GO:0006272">
    <property type="term" value="P:leading strand elongation"/>
    <property type="evidence" value="ECO:0007669"/>
    <property type="project" value="TreeGrafter"/>
</dbReference>
<dbReference type="GO" id="GO:0030337">
    <property type="term" value="F:DNA polymerase processivity factor activity"/>
    <property type="evidence" value="ECO:0007669"/>
    <property type="project" value="InterPro"/>
</dbReference>
<evidence type="ECO:0000256" key="2">
    <source>
        <dbReference type="ARBA" id="ARBA00023125"/>
    </source>
</evidence>
<dbReference type="InterPro" id="IPR022649">
    <property type="entry name" value="Pr_cel_nuc_antig_C"/>
</dbReference>
<dbReference type="PANTHER" id="PTHR11352:SF0">
    <property type="entry name" value="PROLIFERATING CELL NUCLEAR ANTIGEN"/>
    <property type="match status" value="1"/>
</dbReference>
<evidence type="ECO:0000313" key="5">
    <source>
        <dbReference type="EMBL" id="QHS94843.1"/>
    </source>
</evidence>
<dbReference type="HAMAP" id="MF_00317">
    <property type="entry name" value="DNApol_clamp_arch"/>
    <property type="match status" value="1"/>
</dbReference>
<protein>
    <recommendedName>
        <fullName evidence="6">Proliferating cell nuclear antigen PCNA N-terminal domain-containing protein</fullName>
    </recommendedName>
</protein>
<dbReference type="SUPFAM" id="SSF55979">
    <property type="entry name" value="DNA clamp"/>
    <property type="match status" value="2"/>
</dbReference>
<dbReference type="GO" id="GO:0006275">
    <property type="term" value="P:regulation of DNA replication"/>
    <property type="evidence" value="ECO:0007669"/>
    <property type="project" value="InterPro"/>
</dbReference>
<feature type="domain" description="Proliferating cell nuclear antigen PCNA N-terminal" evidence="3">
    <location>
        <begin position="16"/>
        <end position="127"/>
    </location>
</feature>
<sequence length="260" mass="30567">MQIKLVDEQKCVNFVNVFQYLKLFTTNINIHISSERMYIQGMDPSHVSIYELNLMSNWFDEYNVESDDLIGVNSGILFKILNARGQGQTICMHRQDDSFELDLTSNETNKENFNKYFKVPMIDIDEEMMEIPDNDYQLNISMQSKTFKSIIDQLSGFGDTIDVIYKEDKIYLKSESTEEGEMKIEISLDDLDNCEVEEDLDMKKSYASRYMHMFTQFQKISKEIYISFHNDLPVKVIYKMDEGDNNFIQFYLAPKISDDD</sequence>
<dbReference type="InterPro" id="IPR000730">
    <property type="entry name" value="Pr_cel_nuc_antig"/>
</dbReference>
<evidence type="ECO:0008006" key="6">
    <source>
        <dbReference type="Google" id="ProtNLM"/>
    </source>
</evidence>
<dbReference type="CDD" id="cd00577">
    <property type="entry name" value="PCNA"/>
    <property type="match status" value="1"/>
</dbReference>
<dbReference type="Pfam" id="PF00705">
    <property type="entry name" value="PCNA_N"/>
    <property type="match status" value="1"/>
</dbReference>
<dbReference type="InterPro" id="IPR046938">
    <property type="entry name" value="DNA_clamp_sf"/>
</dbReference>
<keyword evidence="2" id="KW-0238">DNA-binding</keyword>
<evidence type="ECO:0000256" key="1">
    <source>
        <dbReference type="ARBA" id="ARBA00010462"/>
    </source>
</evidence>